<evidence type="ECO:0000313" key="1">
    <source>
        <dbReference type="EMBL" id="GAA2613682.1"/>
    </source>
</evidence>
<dbReference type="EMBL" id="BAAATD010000007">
    <property type="protein sequence ID" value="GAA2613682.1"/>
    <property type="molecule type" value="Genomic_DNA"/>
</dbReference>
<protein>
    <submittedName>
        <fullName evidence="1">Uncharacterized protein</fullName>
    </submittedName>
</protein>
<keyword evidence="2" id="KW-1185">Reference proteome</keyword>
<proteinExistence type="predicted"/>
<dbReference type="RefSeq" id="WP_344545397.1">
    <property type="nucleotide sequence ID" value="NZ_BAAATD010000007.1"/>
</dbReference>
<gene>
    <name evidence="1" type="ORF">GCM10010411_55770</name>
</gene>
<reference evidence="2" key="1">
    <citation type="journal article" date="2019" name="Int. J. Syst. Evol. Microbiol.">
        <title>The Global Catalogue of Microorganisms (GCM) 10K type strain sequencing project: providing services to taxonomists for standard genome sequencing and annotation.</title>
        <authorList>
            <consortium name="The Broad Institute Genomics Platform"/>
            <consortium name="The Broad Institute Genome Sequencing Center for Infectious Disease"/>
            <person name="Wu L."/>
            <person name="Ma J."/>
        </authorList>
    </citation>
    <scope>NUCLEOTIDE SEQUENCE [LARGE SCALE GENOMIC DNA]</scope>
    <source>
        <strain evidence="2">JCM 6833</strain>
    </source>
</reference>
<organism evidence="1 2">
    <name type="scientific">Actinomadura fulvescens</name>
    <dbReference type="NCBI Taxonomy" id="46160"/>
    <lineage>
        <taxon>Bacteria</taxon>
        <taxon>Bacillati</taxon>
        <taxon>Actinomycetota</taxon>
        <taxon>Actinomycetes</taxon>
        <taxon>Streptosporangiales</taxon>
        <taxon>Thermomonosporaceae</taxon>
        <taxon>Actinomadura</taxon>
    </lineage>
</organism>
<comment type="caution">
    <text evidence="1">The sequence shown here is derived from an EMBL/GenBank/DDBJ whole genome shotgun (WGS) entry which is preliminary data.</text>
</comment>
<sequence length="77" mass="8316">MTVWNRPRPAHADTDSLGTVAGHTVDTVADLPANACSNSPFVELIDWAALRRLCGKTAEDLERTGKAFSGVLEHNLK</sequence>
<name>A0ABP6CI93_9ACTN</name>
<evidence type="ECO:0000313" key="2">
    <source>
        <dbReference type="Proteomes" id="UP001501509"/>
    </source>
</evidence>
<accession>A0ABP6CI93</accession>
<dbReference type="Proteomes" id="UP001501509">
    <property type="component" value="Unassembled WGS sequence"/>
</dbReference>